<organism evidence="1 2">
    <name type="scientific">Coleophoma crateriformis</name>
    <dbReference type="NCBI Taxonomy" id="565419"/>
    <lineage>
        <taxon>Eukaryota</taxon>
        <taxon>Fungi</taxon>
        <taxon>Dikarya</taxon>
        <taxon>Ascomycota</taxon>
        <taxon>Pezizomycotina</taxon>
        <taxon>Leotiomycetes</taxon>
        <taxon>Helotiales</taxon>
        <taxon>Dermateaceae</taxon>
        <taxon>Coleophoma</taxon>
    </lineage>
</organism>
<accession>A0A3D8SIX2</accession>
<evidence type="ECO:0000313" key="2">
    <source>
        <dbReference type="Proteomes" id="UP000256328"/>
    </source>
</evidence>
<dbReference type="Proteomes" id="UP000256328">
    <property type="component" value="Unassembled WGS sequence"/>
</dbReference>
<name>A0A3D8SIX2_9HELO</name>
<dbReference type="AlphaFoldDB" id="A0A3D8SIX2"/>
<evidence type="ECO:0000313" key="1">
    <source>
        <dbReference type="EMBL" id="RDW85738.1"/>
    </source>
</evidence>
<sequence>MTEPAWNKHSPPADPIALLHIEALSQPEVAVFVGDAFVGDSAWLAIIAEGGRFLEPTVGLVRVWNVP</sequence>
<keyword evidence="2" id="KW-1185">Reference proteome</keyword>
<gene>
    <name evidence="1" type="ORF">BP5796_04063</name>
</gene>
<comment type="caution">
    <text evidence="1">The sequence shown here is derived from an EMBL/GenBank/DDBJ whole genome shotgun (WGS) entry which is preliminary data.</text>
</comment>
<dbReference type="EMBL" id="PDLN01000005">
    <property type="protein sequence ID" value="RDW85738.1"/>
    <property type="molecule type" value="Genomic_DNA"/>
</dbReference>
<proteinExistence type="predicted"/>
<protein>
    <submittedName>
        <fullName evidence="1">Uncharacterized protein</fullName>
    </submittedName>
</protein>
<reference evidence="1 2" key="1">
    <citation type="journal article" date="2018" name="IMA Fungus">
        <title>IMA Genome-F 9: Draft genome sequence of Annulohypoxylon stygium, Aspergillus mulundensis, Berkeleyomyces basicola (syn. Thielaviopsis basicola), Ceratocystis smalleyi, two Cercospora beticola strains, Coleophoma cylindrospora, Fusarium fracticaudum, Phialophora cf. hyalina, and Morchella septimelata.</title>
        <authorList>
            <person name="Wingfield B.D."/>
            <person name="Bills G.F."/>
            <person name="Dong Y."/>
            <person name="Huang W."/>
            <person name="Nel W.J."/>
            <person name="Swalarsk-Parry B.S."/>
            <person name="Vaghefi N."/>
            <person name="Wilken P.M."/>
            <person name="An Z."/>
            <person name="de Beer Z.W."/>
            <person name="De Vos L."/>
            <person name="Chen L."/>
            <person name="Duong T.A."/>
            <person name="Gao Y."/>
            <person name="Hammerbacher A."/>
            <person name="Kikkert J.R."/>
            <person name="Li Y."/>
            <person name="Li H."/>
            <person name="Li K."/>
            <person name="Li Q."/>
            <person name="Liu X."/>
            <person name="Ma X."/>
            <person name="Naidoo K."/>
            <person name="Pethybridge S.J."/>
            <person name="Sun J."/>
            <person name="Steenkamp E.T."/>
            <person name="van der Nest M.A."/>
            <person name="van Wyk S."/>
            <person name="Wingfield M.J."/>
            <person name="Xiong C."/>
            <person name="Yue Q."/>
            <person name="Zhang X."/>
        </authorList>
    </citation>
    <scope>NUCLEOTIDE SEQUENCE [LARGE SCALE GENOMIC DNA]</scope>
    <source>
        <strain evidence="1 2">BP5796</strain>
    </source>
</reference>